<dbReference type="AlphaFoldDB" id="A0A415BUK5"/>
<protein>
    <submittedName>
        <fullName evidence="1">Uncharacterized protein</fullName>
    </submittedName>
</protein>
<dbReference type="EMBL" id="QRLF01000005">
    <property type="protein sequence ID" value="RHI94797.1"/>
    <property type="molecule type" value="Genomic_DNA"/>
</dbReference>
<gene>
    <name evidence="1" type="ORF">DW150_04165</name>
</gene>
<proteinExistence type="predicted"/>
<reference evidence="1 2" key="1">
    <citation type="submission" date="2018-08" db="EMBL/GenBank/DDBJ databases">
        <title>A genome reference for cultivated species of the human gut microbiota.</title>
        <authorList>
            <person name="Zou Y."/>
            <person name="Xue W."/>
            <person name="Luo G."/>
        </authorList>
    </citation>
    <scope>NUCLEOTIDE SEQUENCE [LARGE SCALE GENOMIC DNA]</scope>
    <source>
        <strain evidence="1 2">AM13-21</strain>
    </source>
</reference>
<evidence type="ECO:0000313" key="2">
    <source>
        <dbReference type="Proteomes" id="UP000285777"/>
    </source>
</evidence>
<accession>A0A415BUK5</accession>
<comment type="caution">
    <text evidence="1">The sequence shown here is derived from an EMBL/GenBank/DDBJ whole genome shotgun (WGS) entry which is preliminary data.</text>
</comment>
<name>A0A415BUK5_PHOVU</name>
<organism evidence="1 2">
    <name type="scientific">Phocaeicola vulgatus</name>
    <name type="common">Bacteroides vulgatus</name>
    <dbReference type="NCBI Taxonomy" id="821"/>
    <lineage>
        <taxon>Bacteria</taxon>
        <taxon>Pseudomonadati</taxon>
        <taxon>Bacteroidota</taxon>
        <taxon>Bacteroidia</taxon>
        <taxon>Bacteroidales</taxon>
        <taxon>Bacteroidaceae</taxon>
        <taxon>Phocaeicola</taxon>
    </lineage>
</organism>
<dbReference type="Proteomes" id="UP000285777">
    <property type="component" value="Unassembled WGS sequence"/>
</dbReference>
<sequence>MLNSSRHHITFEKFLLFTQAPLFRAYKELEGVFHSNVENKSCLLPLEEEKRVLKEKNGTLDKFIIVQNRFHGLINEMQLWFTRTLRIRQCICMHKPVRTYV</sequence>
<evidence type="ECO:0000313" key="1">
    <source>
        <dbReference type="EMBL" id="RHI94797.1"/>
    </source>
</evidence>